<dbReference type="GO" id="GO:0003677">
    <property type="term" value="F:DNA binding"/>
    <property type="evidence" value="ECO:0007669"/>
    <property type="project" value="UniProtKB-KW"/>
</dbReference>
<feature type="domain" description="Replication protein A OB" evidence="15">
    <location>
        <begin position="295"/>
        <end position="392"/>
    </location>
</feature>
<evidence type="ECO:0000256" key="6">
    <source>
        <dbReference type="ARBA" id="ARBA00022833"/>
    </source>
</evidence>
<dbReference type="PANTHER" id="PTHR47165:SF4">
    <property type="entry name" value="OS03G0429900 PROTEIN"/>
    <property type="match status" value="1"/>
</dbReference>
<name>A0AAD5Q1F7_9CRUS</name>
<dbReference type="InterPro" id="IPR004365">
    <property type="entry name" value="NA-bd_OB_tRNA"/>
</dbReference>
<evidence type="ECO:0000256" key="7">
    <source>
        <dbReference type="ARBA" id="ARBA00023125"/>
    </source>
</evidence>
<dbReference type="Pfam" id="PF04057">
    <property type="entry name" value="Rep-A_N"/>
    <property type="match status" value="1"/>
</dbReference>
<comment type="similarity">
    <text evidence="2 11">Belongs to the replication factor A protein 1 family.</text>
</comment>
<evidence type="ECO:0000256" key="1">
    <source>
        <dbReference type="ARBA" id="ARBA00004123"/>
    </source>
</evidence>
<dbReference type="CDD" id="cd04475">
    <property type="entry name" value="RPA1_DBD_B"/>
    <property type="match status" value="1"/>
</dbReference>
<dbReference type="FunFam" id="2.40.50.140:FF:000041">
    <property type="entry name" value="Replication protein A subunit"/>
    <property type="match status" value="1"/>
</dbReference>
<keyword evidence="5 11" id="KW-0863">Zinc-finger</keyword>
<keyword evidence="6 11" id="KW-0862">Zinc</keyword>
<feature type="domain" description="OB" evidence="12">
    <location>
        <begin position="186"/>
        <end position="258"/>
    </location>
</feature>
<dbReference type="InterPro" id="IPR047192">
    <property type="entry name" value="Euk_RPA1_DBD_C"/>
</dbReference>
<evidence type="ECO:0000256" key="3">
    <source>
        <dbReference type="ARBA" id="ARBA00022705"/>
    </source>
</evidence>
<evidence type="ECO:0000259" key="12">
    <source>
        <dbReference type="Pfam" id="PF01336"/>
    </source>
</evidence>
<feature type="domain" description="Replication factor-A protein 1 N-terminal" evidence="13">
    <location>
        <begin position="9"/>
        <end position="112"/>
    </location>
</feature>
<keyword evidence="3 11" id="KW-0235">DNA replication</keyword>
<comment type="subunit">
    <text evidence="10 11">Component of the heterotrimeric canonical replication protein A complex (RPA).</text>
</comment>
<dbReference type="Pfam" id="PF08646">
    <property type="entry name" value="Rep_fac-A_C"/>
    <property type="match status" value="1"/>
</dbReference>
<dbReference type="Proteomes" id="UP000820818">
    <property type="component" value="Linkage Group LG1"/>
</dbReference>
<dbReference type="GO" id="GO:0006310">
    <property type="term" value="P:DNA recombination"/>
    <property type="evidence" value="ECO:0007669"/>
    <property type="project" value="InterPro"/>
</dbReference>
<dbReference type="NCBIfam" id="TIGR00617">
    <property type="entry name" value="rpa1"/>
    <property type="match status" value="1"/>
</dbReference>
<keyword evidence="8 11" id="KW-0539">Nucleus</keyword>
<dbReference type="FunFam" id="2.40.50.140:FF:000064">
    <property type="entry name" value="Replication protein A subunit"/>
    <property type="match status" value="1"/>
</dbReference>
<evidence type="ECO:0000256" key="2">
    <source>
        <dbReference type="ARBA" id="ARBA00005690"/>
    </source>
</evidence>
<organism evidence="16 17">
    <name type="scientific">Daphnia sinensis</name>
    <dbReference type="NCBI Taxonomy" id="1820382"/>
    <lineage>
        <taxon>Eukaryota</taxon>
        <taxon>Metazoa</taxon>
        <taxon>Ecdysozoa</taxon>
        <taxon>Arthropoda</taxon>
        <taxon>Crustacea</taxon>
        <taxon>Branchiopoda</taxon>
        <taxon>Diplostraca</taxon>
        <taxon>Cladocera</taxon>
        <taxon>Anomopoda</taxon>
        <taxon>Daphniidae</taxon>
        <taxon>Daphnia</taxon>
        <taxon>Daphnia similis group</taxon>
    </lineage>
</organism>
<keyword evidence="4 11" id="KW-0479">Metal-binding</keyword>
<evidence type="ECO:0000256" key="9">
    <source>
        <dbReference type="ARBA" id="ARBA00058595"/>
    </source>
</evidence>
<dbReference type="PANTHER" id="PTHR47165">
    <property type="entry name" value="OS03G0429900 PROTEIN"/>
    <property type="match status" value="1"/>
</dbReference>
<dbReference type="Pfam" id="PF16900">
    <property type="entry name" value="REPA_OB_2"/>
    <property type="match status" value="1"/>
</dbReference>
<sequence length="606" mass="67622">MNRRNQPKLTSGAIPAIIGNGLYSETPVLQVLGYKSLQGESNDRYRILISDGKYSYAYGMLATQLNPLIAEGKLEIFTIIKLTKFVVNKVATKATAGKDQKKIIILLDVEPIVPGSEVGEKIGNPQTLNDVGEVSEDATVNSKPAASMNYSKPAPVSKTGGYGQQAAKSDVITHPIVSLTPYQNKWTIKARVTNKSDIRTWSNSRGEGKLFSLDMIDETGEIRATAFNAECDKFYHMIEIGKVYYISQAQLKAANKQYTSIKNDYEMTFSQNTTVVPCHDDTSDIPSVTFNFVPINQLINLEKDSIIDIIGVAKSANDLRVITSKTTNKELRMREVQLVDSTNTEVNLTLWGKTGEEFDASSQPVVALKGVKLSDFGGRSIGTVSSTVIQINPDMAEAHKLRGWYDNGGSSSVISSISSARSSGTGGSGSYKTFAEAKFENLGGGEKPDYYNVKAMVAMINKERALYMACPSEDCNKKVIDQNNGLYRCEKCQREFQDFKWRMMLSVNIADATEQQWVTCFQETAETLLGRSADEIGRLKDTDNAEFQKIFEAATFKWYVFRLRVKMEMYNDENRLKTNVYEVKEVNYKEHNERLIRELKEMAIAE</sequence>
<dbReference type="Pfam" id="PF01336">
    <property type="entry name" value="tRNA_anti-codon"/>
    <property type="match status" value="1"/>
</dbReference>
<evidence type="ECO:0000259" key="15">
    <source>
        <dbReference type="Pfam" id="PF16900"/>
    </source>
</evidence>
<accession>A0AAD5Q1F7</accession>
<dbReference type="SUPFAM" id="SSF50249">
    <property type="entry name" value="Nucleic acid-binding proteins"/>
    <property type="match status" value="4"/>
</dbReference>
<dbReference type="GO" id="GO:0006260">
    <property type="term" value="P:DNA replication"/>
    <property type="evidence" value="ECO:0007669"/>
    <property type="project" value="UniProtKB-KW"/>
</dbReference>
<evidence type="ECO:0000256" key="4">
    <source>
        <dbReference type="ARBA" id="ARBA00022723"/>
    </source>
</evidence>
<evidence type="ECO:0000313" key="17">
    <source>
        <dbReference type="Proteomes" id="UP000820818"/>
    </source>
</evidence>
<evidence type="ECO:0000259" key="13">
    <source>
        <dbReference type="Pfam" id="PF04057"/>
    </source>
</evidence>
<keyword evidence="7 11" id="KW-0238">DNA-binding</keyword>
<dbReference type="GO" id="GO:0008270">
    <property type="term" value="F:zinc ion binding"/>
    <property type="evidence" value="ECO:0007669"/>
    <property type="project" value="UniProtKB-KW"/>
</dbReference>
<dbReference type="InterPro" id="IPR007199">
    <property type="entry name" value="Rep_factor-A_N"/>
</dbReference>
<dbReference type="InterPro" id="IPR004591">
    <property type="entry name" value="Rfa1"/>
</dbReference>
<dbReference type="EMBL" id="WJBH02000001">
    <property type="protein sequence ID" value="KAI9564074.1"/>
    <property type="molecule type" value="Genomic_DNA"/>
</dbReference>
<dbReference type="CDD" id="cd04474">
    <property type="entry name" value="RPA1_DBD_A"/>
    <property type="match status" value="1"/>
</dbReference>
<comment type="caution">
    <text evidence="16">The sequence shown here is derived from an EMBL/GenBank/DDBJ whole genome shotgun (WGS) entry which is preliminary data.</text>
</comment>
<feature type="domain" description="Replication factor A C-terminal" evidence="14">
    <location>
        <begin position="450"/>
        <end position="595"/>
    </location>
</feature>
<evidence type="ECO:0000256" key="10">
    <source>
        <dbReference type="ARBA" id="ARBA00062035"/>
    </source>
</evidence>
<evidence type="ECO:0000256" key="11">
    <source>
        <dbReference type="RuleBase" id="RU364130"/>
    </source>
</evidence>
<dbReference type="FunFam" id="2.40.50.140:FF:000090">
    <property type="entry name" value="Replication protein A subunit"/>
    <property type="match status" value="1"/>
</dbReference>
<keyword evidence="17" id="KW-1185">Reference proteome</keyword>
<evidence type="ECO:0000259" key="14">
    <source>
        <dbReference type="Pfam" id="PF08646"/>
    </source>
</evidence>
<dbReference type="CDD" id="cd04476">
    <property type="entry name" value="RPA1_DBD_C"/>
    <property type="match status" value="1"/>
</dbReference>
<evidence type="ECO:0000256" key="8">
    <source>
        <dbReference type="ARBA" id="ARBA00023242"/>
    </source>
</evidence>
<dbReference type="InterPro" id="IPR031657">
    <property type="entry name" value="REPA_OB_2"/>
</dbReference>
<dbReference type="InterPro" id="IPR013955">
    <property type="entry name" value="Rep_factor-A_C"/>
</dbReference>
<proteinExistence type="inferred from homology"/>
<dbReference type="Gene3D" id="2.40.50.140">
    <property type="entry name" value="Nucleic acid-binding proteins"/>
    <property type="match status" value="4"/>
</dbReference>
<comment type="subcellular location">
    <subcellularLocation>
        <location evidence="1 11">Nucleus</location>
    </subcellularLocation>
</comment>
<gene>
    <name evidence="16" type="ORF">GHT06_007812</name>
</gene>
<evidence type="ECO:0000256" key="5">
    <source>
        <dbReference type="ARBA" id="ARBA00022771"/>
    </source>
</evidence>
<dbReference type="CDD" id="cd04477">
    <property type="entry name" value="RPA1N"/>
    <property type="match status" value="1"/>
</dbReference>
<comment type="function">
    <text evidence="9 11">As part of the heterotrimeric replication protein A complex (RPA/RP-A), binds and stabilizes single-stranded DNA intermediates, that form during DNA replication or upon DNA stress. It prevents their reannealing and in parallel, recruits and activates different proteins and complexes involved in DNA metabolism. Thereby, it plays an essential role both in DNA replication and the cellular response to DNA damage.</text>
</comment>
<dbReference type="AlphaFoldDB" id="A0AAD5Q1F7"/>
<protein>
    <recommendedName>
        <fullName evidence="11">Replication protein A subunit</fullName>
    </recommendedName>
</protein>
<dbReference type="FunFam" id="2.40.50.140:FF:000117">
    <property type="entry name" value="Replication protein A subunit"/>
    <property type="match status" value="1"/>
</dbReference>
<dbReference type="InterPro" id="IPR012340">
    <property type="entry name" value="NA-bd_OB-fold"/>
</dbReference>
<reference evidence="16 17" key="1">
    <citation type="submission" date="2022-05" db="EMBL/GenBank/DDBJ databases">
        <title>A multi-omics perspective on studying reproductive biology in Daphnia sinensis.</title>
        <authorList>
            <person name="Jia J."/>
        </authorList>
    </citation>
    <scope>NUCLEOTIDE SEQUENCE [LARGE SCALE GENOMIC DNA]</scope>
    <source>
        <strain evidence="16 17">WSL</strain>
    </source>
</reference>
<dbReference type="GO" id="GO:0006281">
    <property type="term" value="P:DNA repair"/>
    <property type="evidence" value="ECO:0007669"/>
    <property type="project" value="InterPro"/>
</dbReference>
<dbReference type="GO" id="GO:0005634">
    <property type="term" value="C:nucleus"/>
    <property type="evidence" value="ECO:0007669"/>
    <property type="project" value="UniProtKB-SubCell"/>
</dbReference>
<evidence type="ECO:0000313" key="16">
    <source>
        <dbReference type="EMBL" id="KAI9564074.1"/>
    </source>
</evidence>